<proteinExistence type="predicted"/>
<name>A0ABQ7DH56_BRACR</name>
<comment type="caution">
    <text evidence="1">The sequence shown here is derived from an EMBL/GenBank/DDBJ whole genome shotgun (WGS) entry which is preliminary data.</text>
</comment>
<gene>
    <name evidence="1" type="ORF">DY000_02032813</name>
</gene>
<keyword evidence="2" id="KW-1185">Reference proteome</keyword>
<evidence type="ECO:0000313" key="1">
    <source>
        <dbReference type="EMBL" id="KAF3576420.1"/>
    </source>
</evidence>
<organism evidence="1 2">
    <name type="scientific">Brassica cretica</name>
    <name type="common">Mustard</name>
    <dbReference type="NCBI Taxonomy" id="69181"/>
    <lineage>
        <taxon>Eukaryota</taxon>
        <taxon>Viridiplantae</taxon>
        <taxon>Streptophyta</taxon>
        <taxon>Embryophyta</taxon>
        <taxon>Tracheophyta</taxon>
        <taxon>Spermatophyta</taxon>
        <taxon>Magnoliopsida</taxon>
        <taxon>eudicotyledons</taxon>
        <taxon>Gunneridae</taxon>
        <taxon>Pentapetalae</taxon>
        <taxon>rosids</taxon>
        <taxon>malvids</taxon>
        <taxon>Brassicales</taxon>
        <taxon>Brassicaceae</taxon>
        <taxon>Brassiceae</taxon>
        <taxon>Brassica</taxon>
    </lineage>
</organism>
<evidence type="ECO:0000313" key="2">
    <source>
        <dbReference type="Proteomes" id="UP000266723"/>
    </source>
</evidence>
<accession>A0ABQ7DH56</accession>
<evidence type="ECO:0008006" key="3">
    <source>
        <dbReference type="Google" id="ProtNLM"/>
    </source>
</evidence>
<dbReference type="Proteomes" id="UP000266723">
    <property type="component" value="Unassembled WGS sequence"/>
</dbReference>
<sequence length="65" mass="7457">MKASCCKRELFGCRNSILLNVEFGCYWLMVNASAFAVSILLNVEFGCYWLMVNASVVFLVEEEYM</sequence>
<reference evidence="1 2" key="1">
    <citation type="journal article" date="2020" name="BMC Genomics">
        <title>Intraspecific diversification of the crop wild relative Brassica cretica Lam. using demographic model selection.</title>
        <authorList>
            <person name="Kioukis A."/>
            <person name="Michalopoulou V.A."/>
            <person name="Briers L."/>
            <person name="Pirintsos S."/>
            <person name="Studholme D.J."/>
            <person name="Pavlidis P."/>
            <person name="Sarris P.F."/>
        </authorList>
    </citation>
    <scope>NUCLEOTIDE SEQUENCE [LARGE SCALE GENOMIC DNA]</scope>
    <source>
        <strain evidence="2">cv. PFS-1207/04</strain>
    </source>
</reference>
<protein>
    <recommendedName>
        <fullName evidence="3">Transmembrane protein</fullName>
    </recommendedName>
</protein>
<dbReference type="EMBL" id="QGKV02000649">
    <property type="protein sequence ID" value="KAF3576420.1"/>
    <property type="molecule type" value="Genomic_DNA"/>
</dbReference>